<evidence type="ECO:0000256" key="5">
    <source>
        <dbReference type="ARBA" id="ARBA00022759"/>
    </source>
</evidence>
<proteinExistence type="predicted"/>
<dbReference type="GO" id="GO:0008233">
    <property type="term" value="F:peptidase activity"/>
    <property type="evidence" value="ECO:0007669"/>
    <property type="project" value="UniProtKB-KW"/>
</dbReference>
<organism evidence="9 10">
    <name type="scientific">Vigna radiata var. radiata</name>
    <name type="common">Mung bean</name>
    <name type="synonym">Phaseolus aureus</name>
    <dbReference type="NCBI Taxonomy" id="3916"/>
    <lineage>
        <taxon>Eukaryota</taxon>
        <taxon>Viridiplantae</taxon>
        <taxon>Streptophyta</taxon>
        <taxon>Embryophyta</taxon>
        <taxon>Tracheophyta</taxon>
        <taxon>Spermatophyta</taxon>
        <taxon>Magnoliopsida</taxon>
        <taxon>eudicotyledons</taxon>
        <taxon>Gunneridae</taxon>
        <taxon>Pentapetalae</taxon>
        <taxon>rosids</taxon>
        <taxon>fabids</taxon>
        <taxon>Fabales</taxon>
        <taxon>Fabaceae</taxon>
        <taxon>Papilionoideae</taxon>
        <taxon>50 kb inversion clade</taxon>
        <taxon>NPAAA clade</taxon>
        <taxon>indigoferoid/millettioid clade</taxon>
        <taxon>Phaseoleae</taxon>
        <taxon>Vigna</taxon>
    </lineage>
</organism>
<dbReference type="PANTHER" id="PTHR24559">
    <property type="entry name" value="TRANSPOSON TY3-I GAG-POL POLYPROTEIN"/>
    <property type="match status" value="1"/>
</dbReference>
<gene>
    <name evidence="10" type="primary">LOC106760262</name>
</gene>
<dbReference type="InterPro" id="IPR053134">
    <property type="entry name" value="RNA-dir_DNA_polymerase"/>
</dbReference>
<dbReference type="GO" id="GO:0003964">
    <property type="term" value="F:RNA-directed DNA polymerase activity"/>
    <property type="evidence" value="ECO:0007669"/>
    <property type="project" value="UniProtKB-KW"/>
</dbReference>
<evidence type="ECO:0000256" key="1">
    <source>
        <dbReference type="ARBA" id="ARBA00022670"/>
    </source>
</evidence>
<sequence>MAEKTRLKDLTADVKRILEVLEIRDRENAIRFETLESAVDALMQQKTANPASSFQVPNIKLDFPRFDGSDVLQWIFKEEQFFSYYNTPDDHRLTIAVIHLDKDVVPWFQEYYVKFTALANRVQGVTTEALLDCFIGRLKPDIRRDVIAQSPSTLIRSVSLAKFYEEKYMTKPKHYQPYTTAKTLTPNTSQPIHQTIKSTNLPPLLPTPTTASTTIRNTHIKRITPAEMQLRREKWLYYRCEEKFSPTHRCPNKQYLLLQCQNADSADLPPEPPDTEQQGELNLLQEHHLSYNALKGASGLGTMKFQGLINGITVQVLVDSGSSDNFLQPRITHCLKLPIEPISNFKVLVGNDNALVAEGLVKDLEVRIQGHSLTLLVYLLPVTGADLVLGIAWLATLGPHISDYSTLTLKFYLGNHFVTLHGEQNTLPVVFSVPSGLPPSRSQNHSIPLLQGSEPVKVRPYRYPHSQKHQIEIMVQDMLKEGLIIPSTSPFSSPIILVKKKDETWHFCTDSRALNAITVKDSFPIPTVDELIDELHGAQFFSKLDLRSGYHQILVKEEDRFKTAFRTHKGHYEWVVMPFGLTNAPATF</sequence>
<dbReference type="STRING" id="3916.A0A1S3TZM4"/>
<dbReference type="PANTHER" id="PTHR24559:SF434">
    <property type="entry name" value="RNA-DIRECTED DNA POLYMERASE HOMOLOG"/>
    <property type="match status" value="1"/>
</dbReference>
<dbReference type="FunFam" id="3.10.10.10:FF:000007">
    <property type="entry name" value="Retrovirus-related Pol polyprotein from transposon 17.6-like Protein"/>
    <property type="match status" value="1"/>
</dbReference>
<name>A0A1S3TZM4_VIGRR</name>
<reference evidence="10" key="2">
    <citation type="submission" date="2025-08" db="UniProtKB">
        <authorList>
            <consortium name="RefSeq"/>
        </authorList>
    </citation>
    <scope>IDENTIFICATION</scope>
    <source>
        <tissue evidence="10">Leaf</tissue>
    </source>
</reference>
<dbReference type="RefSeq" id="XP_014499211.1">
    <property type="nucleotide sequence ID" value="XM_014643725.1"/>
</dbReference>
<protein>
    <submittedName>
        <fullName evidence="10">Uncharacterized protein LOC106760262</fullName>
    </submittedName>
</protein>
<dbReference type="Proteomes" id="UP000087766">
    <property type="component" value="Chromosome 5"/>
</dbReference>
<evidence type="ECO:0000313" key="9">
    <source>
        <dbReference type="Proteomes" id="UP000087766"/>
    </source>
</evidence>
<feature type="domain" description="Reverse transcriptase" evidence="8">
    <location>
        <begin position="498"/>
        <end position="588"/>
    </location>
</feature>
<evidence type="ECO:0000256" key="7">
    <source>
        <dbReference type="ARBA" id="ARBA00022918"/>
    </source>
</evidence>
<dbReference type="GeneID" id="106760262"/>
<dbReference type="AlphaFoldDB" id="A0A1S3TZM4"/>
<dbReference type="CDD" id="cd00303">
    <property type="entry name" value="retropepsin_like"/>
    <property type="match status" value="1"/>
</dbReference>
<evidence type="ECO:0000256" key="3">
    <source>
        <dbReference type="ARBA" id="ARBA00022695"/>
    </source>
</evidence>
<evidence type="ECO:0000256" key="6">
    <source>
        <dbReference type="ARBA" id="ARBA00022801"/>
    </source>
</evidence>
<keyword evidence="2" id="KW-0808">Transferase</keyword>
<evidence type="ECO:0000259" key="8">
    <source>
        <dbReference type="Pfam" id="PF00078"/>
    </source>
</evidence>
<dbReference type="SUPFAM" id="SSF56672">
    <property type="entry name" value="DNA/RNA polymerases"/>
    <property type="match status" value="1"/>
</dbReference>
<keyword evidence="3" id="KW-0548">Nucleotidyltransferase</keyword>
<accession>A0A1S3TZM4</accession>
<dbReference type="GO" id="GO:0004519">
    <property type="term" value="F:endonuclease activity"/>
    <property type="evidence" value="ECO:0007669"/>
    <property type="project" value="UniProtKB-KW"/>
</dbReference>
<keyword evidence="1" id="KW-0645">Protease</keyword>
<keyword evidence="6" id="KW-0378">Hydrolase</keyword>
<dbReference type="OrthoDB" id="1750505at2759"/>
<dbReference type="SUPFAM" id="SSF50630">
    <property type="entry name" value="Acid proteases"/>
    <property type="match status" value="1"/>
</dbReference>
<keyword evidence="5" id="KW-0255">Endonuclease</keyword>
<dbReference type="Pfam" id="PF00078">
    <property type="entry name" value="RVT_1"/>
    <property type="match status" value="1"/>
</dbReference>
<dbReference type="Gene3D" id="3.30.70.270">
    <property type="match status" value="1"/>
</dbReference>
<dbReference type="KEGG" id="vra:106760262"/>
<dbReference type="CDD" id="cd01647">
    <property type="entry name" value="RT_LTR"/>
    <property type="match status" value="1"/>
</dbReference>
<reference evidence="9" key="1">
    <citation type="journal article" date="2014" name="Nat. Commun.">
        <title>Genome sequence of mungbean and insights into evolution within Vigna species.</title>
        <authorList>
            <person name="Kang Y.J."/>
            <person name="Kim S.K."/>
            <person name="Kim M.Y."/>
            <person name="Lestari P."/>
            <person name="Kim K.H."/>
            <person name="Ha B.K."/>
            <person name="Jun T.H."/>
            <person name="Hwang W.J."/>
            <person name="Lee T."/>
            <person name="Lee J."/>
            <person name="Shim S."/>
            <person name="Yoon M.Y."/>
            <person name="Jang Y.E."/>
            <person name="Han K.S."/>
            <person name="Taeprayoon P."/>
            <person name="Yoon N."/>
            <person name="Somta P."/>
            <person name="Tanya P."/>
            <person name="Kim K.S."/>
            <person name="Gwag J.G."/>
            <person name="Moon J.K."/>
            <person name="Lee Y.H."/>
            <person name="Park B.S."/>
            <person name="Bombarely A."/>
            <person name="Doyle J.J."/>
            <person name="Jackson S.A."/>
            <person name="Schafleitner R."/>
            <person name="Srinives P."/>
            <person name="Varshney R.K."/>
            <person name="Lee S.H."/>
        </authorList>
    </citation>
    <scope>NUCLEOTIDE SEQUENCE [LARGE SCALE GENOMIC DNA]</scope>
    <source>
        <strain evidence="9">cv. VC1973A</strain>
    </source>
</reference>
<dbReference type="Gene3D" id="3.10.10.10">
    <property type="entry name" value="HIV Type 1 Reverse Transcriptase, subunit A, domain 1"/>
    <property type="match status" value="1"/>
</dbReference>
<dbReference type="InterPro" id="IPR043502">
    <property type="entry name" value="DNA/RNA_pol_sf"/>
</dbReference>
<dbReference type="GO" id="GO:0006508">
    <property type="term" value="P:proteolysis"/>
    <property type="evidence" value="ECO:0007669"/>
    <property type="project" value="UniProtKB-KW"/>
</dbReference>
<keyword evidence="4" id="KW-0540">Nuclease</keyword>
<dbReference type="Pfam" id="PF08284">
    <property type="entry name" value="RVP_2"/>
    <property type="match status" value="1"/>
</dbReference>
<evidence type="ECO:0000313" key="10">
    <source>
        <dbReference type="RefSeq" id="XP_014499211.1"/>
    </source>
</evidence>
<dbReference type="InterPro" id="IPR000477">
    <property type="entry name" value="RT_dom"/>
</dbReference>
<evidence type="ECO:0000256" key="2">
    <source>
        <dbReference type="ARBA" id="ARBA00022679"/>
    </source>
</evidence>
<keyword evidence="9" id="KW-1185">Reference proteome</keyword>
<dbReference type="InterPro" id="IPR021109">
    <property type="entry name" value="Peptidase_aspartic_dom_sf"/>
</dbReference>
<keyword evidence="7" id="KW-0695">RNA-directed DNA polymerase</keyword>
<evidence type="ECO:0000256" key="4">
    <source>
        <dbReference type="ARBA" id="ARBA00022722"/>
    </source>
</evidence>
<dbReference type="Gene3D" id="2.40.70.10">
    <property type="entry name" value="Acid Proteases"/>
    <property type="match status" value="1"/>
</dbReference>
<dbReference type="InterPro" id="IPR043128">
    <property type="entry name" value="Rev_trsase/Diguanyl_cyclase"/>
</dbReference>